<keyword evidence="2" id="KW-0813">Transport</keyword>
<dbReference type="FunFam" id="1.20.1250.20:FF:000010">
    <property type="entry name" value="Probable glucarate transporter"/>
    <property type="match status" value="1"/>
</dbReference>
<dbReference type="Pfam" id="PF07690">
    <property type="entry name" value="MFS_1"/>
    <property type="match status" value="1"/>
</dbReference>
<dbReference type="GO" id="GO:0022857">
    <property type="term" value="F:transmembrane transporter activity"/>
    <property type="evidence" value="ECO:0007669"/>
    <property type="project" value="InterPro"/>
</dbReference>
<dbReference type="PANTHER" id="PTHR11662:SF399">
    <property type="entry name" value="FI19708P1-RELATED"/>
    <property type="match status" value="1"/>
</dbReference>
<dbReference type="InterPro" id="IPR020846">
    <property type="entry name" value="MFS_dom"/>
</dbReference>
<keyword evidence="6 8" id="KW-0472">Membrane</keyword>
<evidence type="ECO:0000256" key="4">
    <source>
        <dbReference type="ARBA" id="ARBA00022692"/>
    </source>
</evidence>
<dbReference type="SUPFAM" id="SSF103473">
    <property type="entry name" value="MFS general substrate transporter"/>
    <property type="match status" value="1"/>
</dbReference>
<keyword evidence="11" id="KW-1185">Reference proteome</keyword>
<dbReference type="InterPro" id="IPR050382">
    <property type="entry name" value="MFS_Na/Anion_cotransporter"/>
</dbReference>
<keyword evidence="5 8" id="KW-1133">Transmembrane helix</keyword>
<feature type="transmembrane region" description="Helical" evidence="8">
    <location>
        <begin position="136"/>
        <end position="155"/>
    </location>
</feature>
<name>A0A964UYL7_9ACTN</name>
<reference evidence="10" key="1">
    <citation type="submission" date="2020-01" db="EMBL/GenBank/DDBJ databases">
        <title>Whole-genome analyses of novel actinobacteria.</title>
        <authorList>
            <person name="Sahin N."/>
        </authorList>
    </citation>
    <scope>NUCLEOTIDE SEQUENCE</scope>
    <source>
        <strain evidence="10">YC537</strain>
    </source>
</reference>
<evidence type="ECO:0000259" key="9">
    <source>
        <dbReference type="PROSITE" id="PS50850"/>
    </source>
</evidence>
<organism evidence="10 11">
    <name type="scientific">Streptomyces boluensis</name>
    <dbReference type="NCBI Taxonomy" id="1775135"/>
    <lineage>
        <taxon>Bacteria</taxon>
        <taxon>Bacillati</taxon>
        <taxon>Actinomycetota</taxon>
        <taxon>Actinomycetes</taxon>
        <taxon>Kitasatosporales</taxon>
        <taxon>Streptomycetaceae</taxon>
        <taxon>Streptomyces</taxon>
    </lineage>
</organism>
<evidence type="ECO:0000256" key="7">
    <source>
        <dbReference type="ARBA" id="ARBA00038514"/>
    </source>
</evidence>
<dbReference type="InterPro" id="IPR036259">
    <property type="entry name" value="MFS_trans_sf"/>
</dbReference>
<dbReference type="PANTHER" id="PTHR11662">
    <property type="entry name" value="SOLUTE CARRIER FAMILY 17"/>
    <property type="match status" value="1"/>
</dbReference>
<dbReference type="InterPro" id="IPR011701">
    <property type="entry name" value="MFS"/>
</dbReference>
<feature type="transmembrane region" description="Helical" evidence="8">
    <location>
        <begin position="62"/>
        <end position="80"/>
    </location>
</feature>
<sequence length="276" mass="28800">PRTHPRMSKAELDHIADGGALVDMDAPTAADADPAEVAKRAAASSGRANLGHLKKLLANRTMLGIFVGQYFINTITWFFLTWFPVYLVQERGFSILEAGFVASLPALCGFAGGVLGGFLSDSLARRGVSLTAARKIPIVVGLLLSTTILICNYVSSSTLVVVIMSLAFFGKGLGALGWAVMADVSPKQIAGLAGGVFNTFGAVAGIVTPLVIGYIIDATGSFDLALTFVSVCAALAVVSYVVIVKDIKRLELEDIEGIDGTEDSAGEPKVPAPRTP</sequence>
<evidence type="ECO:0000313" key="10">
    <source>
        <dbReference type="EMBL" id="NBE56986.1"/>
    </source>
</evidence>
<evidence type="ECO:0000256" key="6">
    <source>
        <dbReference type="ARBA" id="ARBA00023136"/>
    </source>
</evidence>
<accession>A0A964UYL7</accession>
<feature type="domain" description="Major facilitator superfamily (MFS) profile" evidence="9">
    <location>
        <begin position="1"/>
        <end position="248"/>
    </location>
</feature>
<evidence type="ECO:0000256" key="5">
    <source>
        <dbReference type="ARBA" id="ARBA00022989"/>
    </source>
</evidence>
<feature type="transmembrane region" description="Helical" evidence="8">
    <location>
        <begin position="161"/>
        <end position="180"/>
    </location>
</feature>
<feature type="transmembrane region" description="Helical" evidence="8">
    <location>
        <begin position="100"/>
        <end position="124"/>
    </location>
</feature>
<evidence type="ECO:0000256" key="2">
    <source>
        <dbReference type="ARBA" id="ARBA00022448"/>
    </source>
</evidence>
<evidence type="ECO:0000256" key="3">
    <source>
        <dbReference type="ARBA" id="ARBA00022475"/>
    </source>
</evidence>
<dbReference type="Gene3D" id="1.20.1250.20">
    <property type="entry name" value="MFS general substrate transporter like domains"/>
    <property type="match status" value="1"/>
</dbReference>
<comment type="similarity">
    <text evidence="7">Belongs to the major facilitator superfamily. Phthalate permease family.</text>
</comment>
<evidence type="ECO:0000256" key="1">
    <source>
        <dbReference type="ARBA" id="ARBA00004651"/>
    </source>
</evidence>
<gene>
    <name evidence="10" type="ORF">GUY60_37370</name>
</gene>
<feature type="transmembrane region" description="Helical" evidence="8">
    <location>
        <begin position="222"/>
        <end position="243"/>
    </location>
</feature>
<dbReference type="PROSITE" id="PS50850">
    <property type="entry name" value="MFS"/>
    <property type="match status" value="1"/>
</dbReference>
<keyword evidence="3" id="KW-1003">Cell membrane</keyword>
<evidence type="ECO:0000256" key="8">
    <source>
        <dbReference type="SAM" id="Phobius"/>
    </source>
</evidence>
<evidence type="ECO:0000313" key="11">
    <source>
        <dbReference type="Proteomes" id="UP000598297"/>
    </source>
</evidence>
<dbReference type="GO" id="GO:0005886">
    <property type="term" value="C:plasma membrane"/>
    <property type="evidence" value="ECO:0007669"/>
    <property type="project" value="UniProtKB-SubCell"/>
</dbReference>
<feature type="transmembrane region" description="Helical" evidence="8">
    <location>
        <begin position="192"/>
        <end position="216"/>
    </location>
</feature>
<dbReference type="EMBL" id="JAAAHS010000679">
    <property type="protein sequence ID" value="NBE56986.1"/>
    <property type="molecule type" value="Genomic_DNA"/>
</dbReference>
<dbReference type="OrthoDB" id="8596007at2"/>
<dbReference type="AlphaFoldDB" id="A0A964UYL7"/>
<feature type="non-terminal residue" evidence="10">
    <location>
        <position position="1"/>
    </location>
</feature>
<proteinExistence type="inferred from homology"/>
<dbReference type="RefSeq" id="WP_161705947.1">
    <property type="nucleotide sequence ID" value="NZ_JAAAHS010000679.1"/>
</dbReference>
<protein>
    <submittedName>
        <fullName evidence="10">MFS transporter</fullName>
    </submittedName>
</protein>
<comment type="subcellular location">
    <subcellularLocation>
        <location evidence="1">Cell membrane</location>
        <topology evidence="1">Multi-pass membrane protein</topology>
    </subcellularLocation>
</comment>
<comment type="caution">
    <text evidence="10">The sequence shown here is derived from an EMBL/GenBank/DDBJ whole genome shotgun (WGS) entry which is preliminary data.</text>
</comment>
<dbReference type="Proteomes" id="UP000598297">
    <property type="component" value="Unassembled WGS sequence"/>
</dbReference>
<keyword evidence="4 8" id="KW-0812">Transmembrane</keyword>